<dbReference type="RefSeq" id="WP_056992964.1">
    <property type="nucleotide sequence ID" value="NZ_JQCE01000035.1"/>
</dbReference>
<dbReference type="STRING" id="1293598.IV56_GL001068"/>
<dbReference type="AlphaFoldDB" id="A0A0R2MWJ7"/>
<sequence length="112" mass="12231">MAGEQLLGMIGSRGGKANEYADLVYGKVISTAPLSVQLDNKMVLPEAMLTLGLHVQSHKVKMTYRDRTRESDGERTEIVTIDESLKPGDGVVMIRGDGGQSFYILEKTEGET</sequence>
<accession>A0A0R2MWJ7</accession>
<dbReference type="Proteomes" id="UP000050969">
    <property type="component" value="Unassembled WGS sequence"/>
</dbReference>
<gene>
    <name evidence="1" type="ORF">IV56_GL001068</name>
</gene>
<evidence type="ECO:0000313" key="2">
    <source>
        <dbReference type="Proteomes" id="UP000050969"/>
    </source>
</evidence>
<dbReference type="EMBL" id="JQCE01000035">
    <property type="protein sequence ID" value="KRO16624.1"/>
    <property type="molecule type" value="Genomic_DNA"/>
</dbReference>
<comment type="caution">
    <text evidence="1">The sequence shown here is derived from an EMBL/GenBank/DDBJ whole genome shotgun (WGS) entry which is preliminary data.</text>
</comment>
<keyword evidence="2" id="KW-1185">Reference proteome</keyword>
<dbReference type="InterPro" id="IPR022555">
    <property type="entry name" value="DUF2577"/>
</dbReference>
<proteinExistence type="predicted"/>
<dbReference type="Pfam" id="PF10844">
    <property type="entry name" value="DUF2577"/>
    <property type="match status" value="1"/>
</dbReference>
<protein>
    <recommendedName>
        <fullName evidence="3">DUF2577 domain-containing protein</fullName>
    </recommendedName>
</protein>
<evidence type="ECO:0008006" key="3">
    <source>
        <dbReference type="Google" id="ProtNLM"/>
    </source>
</evidence>
<evidence type="ECO:0000313" key="1">
    <source>
        <dbReference type="EMBL" id="KRO16624.1"/>
    </source>
</evidence>
<organism evidence="1 2">
    <name type="scientific">Lacticaseibacillus saniviri JCM 17471 = DSM 24301</name>
    <dbReference type="NCBI Taxonomy" id="1293598"/>
    <lineage>
        <taxon>Bacteria</taxon>
        <taxon>Bacillati</taxon>
        <taxon>Bacillota</taxon>
        <taxon>Bacilli</taxon>
        <taxon>Lactobacillales</taxon>
        <taxon>Lactobacillaceae</taxon>
        <taxon>Lacticaseibacillus</taxon>
    </lineage>
</organism>
<dbReference type="PATRIC" id="fig|1293598.4.peg.1120"/>
<name>A0A0R2MWJ7_9LACO</name>
<reference evidence="1 2" key="1">
    <citation type="journal article" date="2015" name="Genome Announc.">
        <title>Expanding the biotechnology potential of lactobacilli through comparative genomics of 213 strains and associated genera.</title>
        <authorList>
            <person name="Sun Z."/>
            <person name="Harris H.M."/>
            <person name="McCann A."/>
            <person name="Guo C."/>
            <person name="Argimon S."/>
            <person name="Zhang W."/>
            <person name="Yang X."/>
            <person name="Jeffery I.B."/>
            <person name="Cooney J.C."/>
            <person name="Kagawa T.F."/>
            <person name="Liu W."/>
            <person name="Song Y."/>
            <person name="Salvetti E."/>
            <person name="Wrobel A."/>
            <person name="Rasinkangas P."/>
            <person name="Parkhill J."/>
            <person name="Rea M.C."/>
            <person name="O'Sullivan O."/>
            <person name="Ritari J."/>
            <person name="Douillard F.P."/>
            <person name="Paul Ross R."/>
            <person name="Yang R."/>
            <person name="Briner A.E."/>
            <person name="Felis G.E."/>
            <person name="de Vos W.M."/>
            <person name="Barrangou R."/>
            <person name="Klaenhammer T.R."/>
            <person name="Caufield P.W."/>
            <person name="Cui Y."/>
            <person name="Zhang H."/>
            <person name="O'Toole P.W."/>
        </authorList>
    </citation>
    <scope>NUCLEOTIDE SEQUENCE [LARGE SCALE GENOMIC DNA]</scope>
    <source>
        <strain evidence="1 2">DSM 24301</strain>
    </source>
</reference>